<feature type="transmembrane region" description="Helical" evidence="1">
    <location>
        <begin position="137"/>
        <end position="155"/>
    </location>
</feature>
<gene>
    <name evidence="2" type="primary">yagU</name>
    <name evidence="2" type="ORF">WGH24286_01928</name>
</gene>
<organism evidence="2 3">
    <name type="scientific">Periweissella ghanensis</name>
    <dbReference type="NCBI Taxonomy" id="467997"/>
    <lineage>
        <taxon>Bacteria</taxon>
        <taxon>Bacillati</taxon>
        <taxon>Bacillota</taxon>
        <taxon>Bacilli</taxon>
        <taxon>Lactobacillales</taxon>
        <taxon>Lactobacillaceae</taxon>
        <taxon>Periweissella</taxon>
    </lineage>
</organism>
<reference evidence="2 3" key="1">
    <citation type="submission" date="2021-11" db="EMBL/GenBank/DDBJ databases">
        <authorList>
            <person name="Depoorter E."/>
        </authorList>
    </citation>
    <scope>NUCLEOTIDE SEQUENCE [LARGE SCALE GENOMIC DNA]</scope>
    <source>
        <strain evidence="2 3">LMG 24286</strain>
    </source>
</reference>
<comment type="caution">
    <text evidence="2">The sequence shown here is derived from an EMBL/GenBank/DDBJ whole genome shotgun (WGS) entry which is preliminary data.</text>
</comment>
<accession>A0ABM8ZDS0</accession>
<feature type="transmembrane region" description="Helical" evidence="1">
    <location>
        <begin position="97"/>
        <end position="117"/>
    </location>
</feature>
<proteinExistence type="predicted"/>
<evidence type="ECO:0000256" key="1">
    <source>
        <dbReference type="SAM" id="Phobius"/>
    </source>
</evidence>
<dbReference type="InterPro" id="IPR009898">
    <property type="entry name" value="DUF1440"/>
</dbReference>
<dbReference type="EMBL" id="CAKKNT010000043">
    <property type="protein sequence ID" value="CAH0419469.1"/>
    <property type="molecule type" value="Genomic_DNA"/>
</dbReference>
<evidence type="ECO:0000313" key="2">
    <source>
        <dbReference type="EMBL" id="CAH0419469.1"/>
    </source>
</evidence>
<dbReference type="RefSeq" id="WP_230099498.1">
    <property type="nucleotide sequence ID" value="NZ_CAKKNT010000043.1"/>
</dbReference>
<evidence type="ECO:0000313" key="3">
    <source>
        <dbReference type="Proteomes" id="UP000789719"/>
    </source>
</evidence>
<keyword evidence="1" id="KW-0472">Membrane</keyword>
<dbReference type="Proteomes" id="UP000789719">
    <property type="component" value="Unassembled WGS sequence"/>
</dbReference>
<feature type="transmembrane region" description="Helical" evidence="1">
    <location>
        <begin position="65"/>
        <end position="85"/>
    </location>
</feature>
<keyword evidence="3" id="KW-1185">Reference proteome</keyword>
<name>A0ABM8ZDS0_9LACO</name>
<sequence>MLIILAGLLAGVVSGFFKLGWEILLPPRNEARNETNPPQRMLQQMGFSKEFTHKYYEYSGEKVQYVSLIMHFGFSITFGLLYVWLITLFPVVGIWQGIIYGMFIWVLFHLIIMPITHTVPSISKQPFEEHFSEFLGHVFWGYIINMCYIYVYLMIK</sequence>
<keyword evidence="1" id="KW-0812">Transmembrane</keyword>
<dbReference type="Pfam" id="PF07274">
    <property type="entry name" value="DUF1440"/>
    <property type="match status" value="1"/>
</dbReference>
<keyword evidence="1" id="KW-1133">Transmembrane helix</keyword>
<protein>
    <submittedName>
        <fullName evidence="2">Inner membrane protein YagU</fullName>
    </submittedName>
</protein>